<dbReference type="OrthoDB" id="3185104at2"/>
<organism evidence="8 9">
    <name type="scientific">Fluoribacter dumoffii</name>
    <dbReference type="NCBI Taxonomy" id="463"/>
    <lineage>
        <taxon>Bacteria</taxon>
        <taxon>Pseudomonadati</taxon>
        <taxon>Pseudomonadota</taxon>
        <taxon>Gammaproteobacteria</taxon>
        <taxon>Legionellales</taxon>
        <taxon>Legionellaceae</taxon>
        <taxon>Fluoribacter</taxon>
    </lineage>
</organism>
<dbReference type="InterPro" id="IPR050367">
    <property type="entry name" value="APC_superfamily"/>
</dbReference>
<dbReference type="AlphaFoldDB" id="A0A377GBA4"/>
<feature type="transmembrane region" description="Helical" evidence="7">
    <location>
        <begin position="334"/>
        <end position="352"/>
    </location>
</feature>
<dbReference type="PIRSF" id="PIRSF006060">
    <property type="entry name" value="AA_transporter"/>
    <property type="match status" value="1"/>
</dbReference>
<dbReference type="GO" id="GO:0022857">
    <property type="term" value="F:transmembrane transporter activity"/>
    <property type="evidence" value="ECO:0007669"/>
    <property type="project" value="InterPro"/>
</dbReference>
<feature type="transmembrane region" description="Helical" evidence="7">
    <location>
        <begin position="436"/>
        <end position="458"/>
    </location>
</feature>
<comment type="subcellular location">
    <subcellularLocation>
        <location evidence="1">Cell membrane</location>
        <topology evidence="1">Multi-pass membrane protein</topology>
    </subcellularLocation>
</comment>
<gene>
    <name evidence="8" type="primary">gadC_2</name>
    <name evidence="8" type="ORF">NCTC11370_01840</name>
</gene>
<protein>
    <submittedName>
        <fullName evidence="8">Extreme acid sensitivity protein</fullName>
    </submittedName>
</protein>
<feature type="transmembrane region" description="Helical" evidence="7">
    <location>
        <begin position="96"/>
        <end position="115"/>
    </location>
</feature>
<evidence type="ECO:0000256" key="1">
    <source>
        <dbReference type="ARBA" id="ARBA00004651"/>
    </source>
</evidence>
<keyword evidence="3" id="KW-1003">Cell membrane</keyword>
<dbReference type="STRING" id="1094715.GCA_000236165_00585"/>
<keyword evidence="5 7" id="KW-1133">Transmembrane helix</keyword>
<dbReference type="GO" id="GO:0005886">
    <property type="term" value="C:plasma membrane"/>
    <property type="evidence" value="ECO:0007669"/>
    <property type="project" value="UniProtKB-SubCell"/>
</dbReference>
<dbReference type="EMBL" id="UGGT01000001">
    <property type="protein sequence ID" value="STO21761.1"/>
    <property type="molecule type" value="Genomic_DNA"/>
</dbReference>
<keyword evidence="4 7" id="KW-0812">Transmembrane</keyword>
<evidence type="ECO:0000313" key="9">
    <source>
        <dbReference type="Proteomes" id="UP000254554"/>
    </source>
</evidence>
<dbReference type="Proteomes" id="UP000254554">
    <property type="component" value="Unassembled WGS sequence"/>
</dbReference>
<reference evidence="8 9" key="1">
    <citation type="submission" date="2018-06" db="EMBL/GenBank/DDBJ databases">
        <authorList>
            <consortium name="Pathogen Informatics"/>
            <person name="Doyle S."/>
        </authorList>
    </citation>
    <scope>NUCLEOTIDE SEQUENCE [LARGE SCALE GENOMIC DNA]</scope>
    <source>
        <strain evidence="8 9">NCTC11370</strain>
    </source>
</reference>
<dbReference type="InterPro" id="IPR002293">
    <property type="entry name" value="AA/rel_permease1"/>
</dbReference>
<keyword evidence="9" id="KW-1185">Reference proteome</keyword>
<proteinExistence type="predicted"/>
<keyword evidence="6 7" id="KW-0472">Membrane</keyword>
<dbReference type="GeneID" id="93291602"/>
<evidence type="ECO:0000256" key="2">
    <source>
        <dbReference type="ARBA" id="ARBA00022448"/>
    </source>
</evidence>
<evidence type="ECO:0000256" key="6">
    <source>
        <dbReference type="ARBA" id="ARBA00023136"/>
    </source>
</evidence>
<feature type="transmembrane region" description="Helical" evidence="7">
    <location>
        <begin position="403"/>
        <end position="424"/>
    </location>
</feature>
<dbReference type="PANTHER" id="PTHR42770">
    <property type="entry name" value="AMINO ACID TRANSPORTER-RELATED"/>
    <property type="match status" value="1"/>
</dbReference>
<evidence type="ECO:0000256" key="5">
    <source>
        <dbReference type="ARBA" id="ARBA00022989"/>
    </source>
</evidence>
<keyword evidence="2" id="KW-0813">Transport</keyword>
<dbReference type="Pfam" id="PF13520">
    <property type="entry name" value="AA_permease_2"/>
    <property type="match status" value="1"/>
</dbReference>
<evidence type="ECO:0000313" key="8">
    <source>
        <dbReference type="EMBL" id="STO21761.1"/>
    </source>
</evidence>
<name>A0A377GBA4_9GAMM</name>
<feature type="transmembrane region" description="Helical" evidence="7">
    <location>
        <begin position="34"/>
        <end position="56"/>
    </location>
</feature>
<evidence type="ECO:0000256" key="3">
    <source>
        <dbReference type="ARBA" id="ARBA00022475"/>
    </source>
</evidence>
<dbReference type="Gene3D" id="1.20.1740.10">
    <property type="entry name" value="Amino acid/polyamine transporter I"/>
    <property type="match status" value="1"/>
</dbReference>
<dbReference type="PANTHER" id="PTHR42770:SF15">
    <property type="entry name" value="GLUTAMATE_GAMMA-AMINOBUTYRATE ANTIPORTER-RELATED"/>
    <property type="match status" value="1"/>
</dbReference>
<evidence type="ECO:0000256" key="4">
    <source>
        <dbReference type="ARBA" id="ARBA00022692"/>
    </source>
</evidence>
<sequence>MNHWSSEKISVLALVLLITGAIDSIRNLPGTALFGSSLIFFFIFSAIVFLIPVALVSAELSSTWSDEEGGIYSWVKHAYGENLAFFTIWLQWINTLVWYPTILSFIAGVLAYLINPELAQNKYYLISVILVIFWSLTLIALSGLRASAHFAGLCAIIGMILPMGFIIFLALIWVIKGNPIAIDLSPSNLLPHWKDTQSWVSLTAIMTSFLGMELAAVHVRNVKNPQVNFPKAMFFSVLLILSTMIFGSLAIAFVLPKEKISLIDGVLQAFNNFFQAYNLEWLLPILIGLLLLGSLGSMINWIISPAKGLLMAANHSFLPKFMCQLNKRGISSRILITQAVLVTLLCSGFLLFPSVNAIYWLFTALSTELYIMMYVLMFIAAWKLKSKFAHLERPFAIPGKKAGYYLTCILGLCGCTMTLIVGFIPPVEFMNFGSAGHFRLVFSMGIVIMMVPAFLLYWRKKYITRS</sequence>
<feature type="transmembrane region" description="Helical" evidence="7">
    <location>
        <begin position="281"/>
        <end position="303"/>
    </location>
</feature>
<feature type="transmembrane region" description="Helical" evidence="7">
    <location>
        <begin position="199"/>
        <end position="220"/>
    </location>
</feature>
<accession>A0A377GBA4</accession>
<feature type="transmembrane region" description="Helical" evidence="7">
    <location>
        <begin position="153"/>
        <end position="175"/>
    </location>
</feature>
<feature type="transmembrane region" description="Helical" evidence="7">
    <location>
        <begin position="121"/>
        <end position="141"/>
    </location>
</feature>
<evidence type="ECO:0000256" key="7">
    <source>
        <dbReference type="SAM" id="Phobius"/>
    </source>
</evidence>
<dbReference type="RefSeq" id="WP_010654030.1">
    <property type="nucleotide sequence ID" value="NZ_JAPHOO010000001.1"/>
</dbReference>
<feature type="transmembrane region" description="Helical" evidence="7">
    <location>
        <begin position="358"/>
        <end position="382"/>
    </location>
</feature>
<feature type="transmembrane region" description="Helical" evidence="7">
    <location>
        <begin position="232"/>
        <end position="255"/>
    </location>
</feature>